<dbReference type="EMBL" id="JACVVK020000063">
    <property type="protein sequence ID" value="KAK7496877.1"/>
    <property type="molecule type" value="Genomic_DNA"/>
</dbReference>
<evidence type="ECO:0000313" key="1">
    <source>
        <dbReference type="EMBL" id="KAK7496877.1"/>
    </source>
</evidence>
<name>A0ABD0LBF2_9CAEN</name>
<evidence type="ECO:0000313" key="2">
    <source>
        <dbReference type="Proteomes" id="UP001519460"/>
    </source>
</evidence>
<comment type="caution">
    <text evidence="1">The sequence shown here is derived from an EMBL/GenBank/DDBJ whole genome shotgun (WGS) entry which is preliminary data.</text>
</comment>
<proteinExistence type="predicted"/>
<dbReference type="AlphaFoldDB" id="A0ABD0LBF2"/>
<reference evidence="1 2" key="1">
    <citation type="journal article" date="2023" name="Sci. Data">
        <title>Genome assembly of the Korean intertidal mud-creeper Batillaria attramentaria.</title>
        <authorList>
            <person name="Patra A.K."/>
            <person name="Ho P.T."/>
            <person name="Jun S."/>
            <person name="Lee S.J."/>
            <person name="Kim Y."/>
            <person name="Won Y.J."/>
        </authorList>
    </citation>
    <scope>NUCLEOTIDE SEQUENCE [LARGE SCALE GENOMIC DNA]</scope>
    <source>
        <strain evidence="1">Wonlab-2016</strain>
    </source>
</reference>
<accession>A0ABD0LBF2</accession>
<dbReference type="Proteomes" id="UP001519460">
    <property type="component" value="Unassembled WGS sequence"/>
</dbReference>
<organism evidence="1 2">
    <name type="scientific">Batillaria attramentaria</name>
    <dbReference type="NCBI Taxonomy" id="370345"/>
    <lineage>
        <taxon>Eukaryota</taxon>
        <taxon>Metazoa</taxon>
        <taxon>Spiralia</taxon>
        <taxon>Lophotrochozoa</taxon>
        <taxon>Mollusca</taxon>
        <taxon>Gastropoda</taxon>
        <taxon>Caenogastropoda</taxon>
        <taxon>Sorbeoconcha</taxon>
        <taxon>Cerithioidea</taxon>
        <taxon>Batillariidae</taxon>
        <taxon>Batillaria</taxon>
    </lineage>
</organism>
<sequence>MSLFSIEIIQILNHLRWSTHARRLTGEIRQRKENDGRDGVKRLLSFTFPPYSTSIVAGARGARSGVAEPIIGRLSAFSVPQNVSFLVPFFWTRRRKLDVT</sequence>
<gene>
    <name evidence="1" type="ORF">BaRGS_00011857</name>
</gene>
<protein>
    <submittedName>
        <fullName evidence="1">Uncharacterized protein</fullName>
    </submittedName>
</protein>
<keyword evidence="2" id="KW-1185">Reference proteome</keyword>